<dbReference type="EMBL" id="JALLAZ020001771">
    <property type="protein sequence ID" value="KAL3764499.1"/>
    <property type="molecule type" value="Genomic_DNA"/>
</dbReference>
<protein>
    <submittedName>
        <fullName evidence="1">Uncharacterized protein</fullName>
    </submittedName>
</protein>
<dbReference type="Proteomes" id="UP001530315">
    <property type="component" value="Unassembled WGS sequence"/>
</dbReference>
<dbReference type="AlphaFoldDB" id="A0ABD3MKN5"/>
<gene>
    <name evidence="1" type="ORF">ACHAW5_004762</name>
</gene>
<evidence type="ECO:0000313" key="2">
    <source>
        <dbReference type="Proteomes" id="UP001530315"/>
    </source>
</evidence>
<name>A0ABD3MKN5_9STRA</name>
<evidence type="ECO:0000313" key="1">
    <source>
        <dbReference type="EMBL" id="KAL3764499.1"/>
    </source>
</evidence>
<reference evidence="1 2" key="1">
    <citation type="submission" date="2024-10" db="EMBL/GenBank/DDBJ databases">
        <title>Updated reference genomes for cyclostephanoid diatoms.</title>
        <authorList>
            <person name="Roberts W.R."/>
            <person name="Alverson A.J."/>
        </authorList>
    </citation>
    <scope>NUCLEOTIDE SEQUENCE [LARGE SCALE GENOMIC DNA]</scope>
    <source>
        <strain evidence="1 2">AJA276-08</strain>
    </source>
</reference>
<proteinExistence type="predicted"/>
<sequence>MIGTGINPDLDGSPNKSQCHRRYYQAGVGALGVCVIGLFLSQHHSIVWDEESSVYKKPPPPSSREALLGRFPVCFPPRSNYTSVKSFLRGIDGKFTPRDNNDRSTPRGVGYDHTCFVMKARYNCALPPGSNKSRAEDYKFVYHHRDEEDENGRQQPPCDLDDVIKWLGGPTGLGRALASSGIGKPSKPHYQVMLQGDSRLRQVIEALICRYPDQITNLTLTFESTDLDMNGMWHMSNVTHILRSNETGKPRLIGIANESDGFMSYRDIRRKGCHGSNRMDRFYYPGVSVPTSINGCSDDSLMVEFGRMIRFYYLFRPYLYSDEAILTTYEKLGMTTRMDQATGNVVLHDIDVLLWNRVGSMPERSLRFLAPERQNSLISFDWGDVQALMGEIQKKTIGSYFGAENPFITKPPDEMHACMPGYPDDMVNIMLFSLLGGLMSRPL</sequence>
<accession>A0ABD3MKN5</accession>
<organism evidence="1 2">
    <name type="scientific">Stephanodiscus triporus</name>
    <dbReference type="NCBI Taxonomy" id="2934178"/>
    <lineage>
        <taxon>Eukaryota</taxon>
        <taxon>Sar</taxon>
        <taxon>Stramenopiles</taxon>
        <taxon>Ochrophyta</taxon>
        <taxon>Bacillariophyta</taxon>
        <taxon>Coscinodiscophyceae</taxon>
        <taxon>Thalassiosirophycidae</taxon>
        <taxon>Stephanodiscales</taxon>
        <taxon>Stephanodiscaceae</taxon>
        <taxon>Stephanodiscus</taxon>
    </lineage>
</organism>
<keyword evidence="2" id="KW-1185">Reference proteome</keyword>
<comment type="caution">
    <text evidence="1">The sequence shown here is derived from an EMBL/GenBank/DDBJ whole genome shotgun (WGS) entry which is preliminary data.</text>
</comment>